<feature type="domain" description="Purple acid phosphatase N-terminal" evidence="14">
    <location>
        <begin position="60"/>
        <end position="150"/>
    </location>
</feature>
<protein>
    <recommendedName>
        <fullName evidence="11">Purple acid phosphatase</fullName>
        <ecNumber evidence="11">3.1.3.2</ecNumber>
    </recommendedName>
</protein>
<name>A0AA39DZT0_VITRO</name>
<keyword evidence="16" id="KW-1185">Reference proteome</keyword>
<keyword evidence="5" id="KW-0479">Metal-binding</keyword>
<dbReference type="Gene3D" id="2.60.40.380">
    <property type="entry name" value="Purple acid phosphatase-like, N-terminal"/>
    <property type="match status" value="2"/>
</dbReference>
<dbReference type="GO" id="GO:0003993">
    <property type="term" value="F:acid phosphatase activity"/>
    <property type="evidence" value="ECO:0007669"/>
    <property type="project" value="UniProtKB-EC"/>
</dbReference>
<keyword evidence="6 11" id="KW-0732">Signal</keyword>
<dbReference type="InterPro" id="IPR015914">
    <property type="entry name" value="PAPs_N"/>
</dbReference>
<dbReference type="InterPro" id="IPR025733">
    <property type="entry name" value="PAPs_C"/>
</dbReference>
<evidence type="ECO:0000256" key="11">
    <source>
        <dbReference type="RuleBase" id="RU361203"/>
    </source>
</evidence>
<dbReference type="EMBL" id="JARBHA010000003">
    <property type="protein sequence ID" value="KAJ9704216.1"/>
    <property type="molecule type" value="Genomic_DNA"/>
</dbReference>
<dbReference type="FunFam" id="2.60.40.380:FF:000001">
    <property type="entry name" value="Fe(3+)-Zn(2+) purple acid phosphatase"/>
    <property type="match status" value="2"/>
</dbReference>
<feature type="domain" description="Calcineurin-like phosphoesterase" evidence="12">
    <location>
        <begin position="615"/>
        <end position="813"/>
    </location>
</feature>
<keyword evidence="7 11" id="KW-0378">Hydrolase</keyword>
<dbReference type="InterPro" id="IPR029052">
    <property type="entry name" value="Metallo-depent_PP-like"/>
</dbReference>
<dbReference type="CDD" id="cd00839">
    <property type="entry name" value="MPP_PAPs"/>
    <property type="match status" value="2"/>
</dbReference>
<dbReference type="SUPFAM" id="SSF49363">
    <property type="entry name" value="Purple acid phosphatase, N-terminal domain"/>
    <property type="match status" value="2"/>
</dbReference>
<feature type="domain" description="Purple acid phosphatase C-terminal" evidence="13">
    <location>
        <begin position="386"/>
        <end position="445"/>
    </location>
</feature>
<evidence type="ECO:0000256" key="5">
    <source>
        <dbReference type="ARBA" id="ARBA00022723"/>
    </source>
</evidence>
<dbReference type="SUPFAM" id="SSF56300">
    <property type="entry name" value="Metallo-dependent phosphatases"/>
    <property type="match status" value="2"/>
</dbReference>
<sequence length="921" mass="105315">MGLSSSPAVATVVIVLGLVLNAAVVCHGGITSSFVRKVEKAIDMPLDSDVFRVPLGYSAPQQVHITQGDHEGRGVIVSWVTVDEPGSNTVLYWSEKSKRKNRAEGIMVTYKFYNYTSGYIHHCTIKNLEFNTKYYYEVGIGHTPRKFWFVTPPKVGPDVPYTFGLIGDLGQSYDSNRTLTHYELNPVKGKTVLFVGDLSYADKYPNHDNVRWDTWGRFTERSAAYQPWIWTAGNHEIDFAPEIGEFIPFKPYSHRYHVPYRASDSTAPFWYSIKRASAYIIVLASYSAYGKYTPQYEWLEKELPKVNRSETPWLIVLMHSPWYNSYNYHYMEGETMRVMYEPWFVQYKVDVVFAGHVHAYERSERVSNIAYNVINGICTPVNDQSAPVYITIGDGGNLEGLATNMTEPQPKYSAYREASFGHAIFDIKNRTHAYYSWHRNQDGYAVKADSLWPSSSSSCSSVGIVFAVLGLALNAAVLCNGGITSSFVRKAEKSVDMPLDSDVFAEPPGYNAPQQVHITQGDHSGKAVIVSWVTMAEPGSNTVLYWSEKSKVKMQAEAYVVTYKYYNYASGYIHHCTIRNLEFDTKYYYEIGSGHVRRKFWFVTPPEVGPDVPYTFGLIGDLGQTYDSNMTLTHYELNPAKGKTVLYVGDLSYADNYPNHDNVRWDTWGRFVERSAAYQPWIWTTGNHEIDFAPEIGEFKPFKPFTHRYPVPFRASDSTSPFWYSIKRASAYIIVLASYSAYGKYTPQYEWLQQELPKVNRTETPWLIVLVHSPWYNSYNYHYMEGETMRVMFESWFVEYKVDVVFAGHVHAYERSERVSNIAYNIVNGMCTPVKDQSAPVYITIGDGGNVEGLANNMTEPQPNYSAYREASFGHASFDIKNRTHAYYSWHRNEDGYAVEADSMWFFNRYWHPVDESSGSS</sequence>
<proteinExistence type="inferred from homology"/>
<evidence type="ECO:0000256" key="4">
    <source>
        <dbReference type="ARBA" id="ARBA00008723"/>
    </source>
</evidence>
<evidence type="ECO:0000256" key="6">
    <source>
        <dbReference type="ARBA" id="ARBA00022729"/>
    </source>
</evidence>
<evidence type="ECO:0000313" key="16">
    <source>
        <dbReference type="Proteomes" id="UP001168098"/>
    </source>
</evidence>
<dbReference type="FunFam" id="3.60.21.10:FF:000034">
    <property type="entry name" value="Fe(3+)-Zn(2+) purple acid phosphatase"/>
    <property type="match status" value="2"/>
</dbReference>
<dbReference type="Pfam" id="PF16656">
    <property type="entry name" value="Pur_ac_phosph_N"/>
    <property type="match status" value="2"/>
</dbReference>
<evidence type="ECO:0000256" key="2">
    <source>
        <dbReference type="ARBA" id="ARBA00001947"/>
    </source>
</evidence>
<dbReference type="PANTHER" id="PTHR22953">
    <property type="entry name" value="ACID PHOSPHATASE RELATED"/>
    <property type="match status" value="1"/>
</dbReference>
<evidence type="ECO:0000256" key="9">
    <source>
        <dbReference type="ARBA" id="ARBA00023004"/>
    </source>
</evidence>
<dbReference type="InterPro" id="IPR039331">
    <property type="entry name" value="PAPs-like"/>
</dbReference>
<evidence type="ECO:0000256" key="10">
    <source>
        <dbReference type="ARBA" id="ARBA00023180"/>
    </source>
</evidence>
<evidence type="ECO:0000256" key="8">
    <source>
        <dbReference type="ARBA" id="ARBA00022833"/>
    </source>
</evidence>
<dbReference type="Proteomes" id="UP001168098">
    <property type="component" value="Unassembled WGS sequence"/>
</dbReference>
<organism evidence="15 16">
    <name type="scientific">Vitis rotundifolia</name>
    <name type="common">Muscadine grape</name>
    <dbReference type="NCBI Taxonomy" id="103349"/>
    <lineage>
        <taxon>Eukaryota</taxon>
        <taxon>Viridiplantae</taxon>
        <taxon>Streptophyta</taxon>
        <taxon>Embryophyta</taxon>
        <taxon>Tracheophyta</taxon>
        <taxon>Spermatophyta</taxon>
        <taxon>Magnoliopsida</taxon>
        <taxon>eudicotyledons</taxon>
        <taxon>Gunneridae</taxon>
        <taxon>Pentapetalae</taxon>
        <taxon>rosids</taxon>
        <taxon>Vitales</taxon>
        <taxon>Vitaceae</taxon>
        <taxon>Viteae</taxon>
        <taxon>Vitis</taxon>
    </lineage>
</organism>
<evidence type="ECO:0000256" key="3">
    <source>
        <dbReference type="ARBA" id="ARBA00001962"/>
    </source>
</evidence>
<dbReference type="Gene3D" id="3.60.21.10">
    <property type="match status" value="2"/>
</dbReference>
<comment type="caution">
    <text evidence="15">The sequence shown here is derived from an EMBL/GenBank/DDBJ whole genome shotgun (WGS) entry which is preliminary data.</text>
</comment>
<evidence type="ECO:0000256" key="1">
    <source>
        <dbReference type="ARBA" id="ARBA00000032"/>
    </source>
</evidence>
<accession>A0AA39DZT0</accession>
<keyword evidence="8" id="KW-0862">Zinc</keyword>
<comment type="cofactor">
    <cofactor evidence="2">
        <name>Zn(2+)</name>
        <dbReference type="ChEBI" id="CHEBI:29105"/>
    </cofactor>
</comment>
<evidence type="ECO:0000256" key="7">
    <source>
        <dbReference type="ARBA" id="ARBA00022801"/>
    </source>
</evidence>
<keyword evidence="9" id="KW-0408">Iron</keyword>
<dbReference type="PANTHER" id="PTHR22953:SF86">
    <property type="entry name" value="PURPLE ACID PHOSPHATASE 10"/>
    <property type="match status" value="1"/>
</dbReference>
<evidence type="ECO:0000259" key="14">
    <source>
        <dbReference type="Pfam" id="PF16656"/>
    </source>
</evidence>
<feature type="chain" id="PRO_5041482768" description="Purple acid phosphatase" evidence="11">
    <location>
        <begin position="29"/>
        <end position="921"/>
    </location>
</feature>
<feature type="domain" description="Purple acid phosphatase N-terminal" evidence="14">
    <location>
        <begin position="513"/>
        <end position="604"/>
    </location>
</feature>
<keyword evidence="10" id="KW-0325">Glycoprotein</keyword>
<feature type="domain" description="Purple acid phosphatase C-terminal" evidence="13">
    <location>
        <begin position="839"/>
        <end position="896"/>
    </location>
</feature>
<dbReference type="Pfam" id="PF00149">
    <property type="entry name" value="Metallophos"/>
    <property type="match status" value="2"/>
</dbReference>
<dbReference type="InterPro" id="IPR004843">
    <property type="entry name" value="Calcineurin-like_PHP"/>
</dbReference>
<dbReference type="InterPro" id="IPR041792">
    <property type="entry name" value="MPP_PAP"/>
</dbReference>
<comment type="catalytic activity">
    <reaction evidence="1 11">
        <text>a phosphate monoester + H2O = an alcohol + phosphate</text>
        <dbReference type="Rhea" id="RHEA:15017"/>
        <dbReference type="ChEBI" id="CHEBI:15377"/>
        <dbReference type="ChEBI" id="CHEBI:30879"/>
        <dbReference type="ChEBI" id="CHEBI:43474"/>
        <dbReference type="ChEBI" id="CHEBI:67140"/>
        <dbReference type="EC" id="3.1.3.2"/>
    </reaction>
</comment>
<evidence type="ECO:0000313" key="15">
    <source>
        <dbReference type="EMBL" id="KAJ9704216.1"/>
    </source>
</evidence>
<dbReference type="AlphaFoldDB" id="A0AA39DZT0"/>
<gene>
    <name evidence="15" type="ORF">PVL29_002674</name>
</gene>
<reference evidence="15 16" key="1">
    <citation type="journal article" date="2023" name="BMC Biotechnol.">
        <title>Vitis rotundifolia cv Carlos genome sequencing.</title>
        <authorList>
            <person name="Huff M."/>
            <person name="Hulse-Kemp A."/>
            <person name="Scheffler B."/>
            <person name="Youngblood R."/>
            <person name="Simpson S."/>
            <person name="Babiker E."/>
            <person name="Staton M."/>
        </authorList>
    </citation>
    <scope>NUCLEOTIDE SEQUENCE [LARGE SCALE GENOMIC DNA]</scope>
    <source>
        <tissue evidence="15">Leaf</tissue>
    </source>
</reference>
<dbReference type="EC" id="3.1.3.2" evidence="11"/>
<feature type="domain" description="Calcineurin-like phosphoesterase" evidence="12">
    <location>
        <begin position="162"/>
        <end position="360"/>
    </location>
</feature>
<dbReference type="InterPro" id="IPR008963">
    <property type="entry name" value="Purple_acid_Pase-like_N"/>
</dbReference>
<feature type="signal peptide" evidence="11">
    <location>
        <begin position="1"/>
        <end position="28"/>
    </location>
</feature>
<evidence type="ECO:0000259" key="13">
    <source>
        <dbReference type="Pfam" id="PF14008"/>
    </source>
</evidence>
<evidence type="ECO:0000259" key="12">
    <source>
        <dbReference type="Pfam" id="PF00149"/>
    </source>
</evidence>
<comment type="similarity">
    <text evidence="4 11">Belongs to the metallophosphoesterase superfamily. Purple acid phosphatase family.</text>
</comment>
<comment type="cofactor">
    <cofactor evidence="3">
        <name>Fe cation</name>
        <dbReference type="ChEBI" id="CHEBI:24875"/>
    </cofactor>
</comment>
<dbReference type="Pfam" id="PF14008">
    <property type="entry name" value="Metallophos_C"/>
    <property type="match status" value="2"/>
</dbReference>
<dbReference type="GO" id="GO:0046872">
    <property type="term" value="F:metal ion binding"/>
    <property type="evidence" value="ECO:0007669"/>
    <property type="project" value="UniProtKB-KW"/>
</dbReference>